<evidence type="ECO:0000313" key="4">
    <source>
        <dbReference type="Proteomes" id="UP001500540"/>
    </source>
</evidence>
<protein>
    <submittedName>
        <fullName evidence="3">Uncharacterized protein</fullName>
    </submittedName>
</protein>
<proteinExistence type="predicted"/>
<sequence length="371" mass="40831">MVPGSRSPKEWLSDVRRGLEQMATVSNIAIQVRPEHLPERAEHPGAAEPSADADSEDDNISEGFWVEPEYGSISFEVHIPERLQKDILSDGSISRRKVGAEHFRVRTEYAFHGPATFVWVLDDVDPSEVNGSDAVLLVYRFTNQELQRGGTGVRMARVGPSPFHMDALLRASTSPQEAALSVARIAMYGYESVEFLYDRERSEGLDEAGASLEDSLRDQLSLYYWLQRQVNRDSREVGALADSTDQLVRDHSGTGLSGWWTRVLRSSASARRLGLQALNLQTRETERAGFSVAMTKRILAQSDTLPAFEPYLRQLSDENNQALISNARDVVQFVETGRRSDFEVLMISAATVLGGVAGGVVGFIAAAAGAS</sequence>
<keyword evidence="2" id="KW-0812">Transmembrane</keyword>
<organism evidence="3 4">
    <name type="scientific">Microbacterium kribbense</name>
    <dbReference type="NCBI Taxonomy" id="433645"/>
    <lineage>
        <taxon>Bacteria</taxon>
        <taxon>Bacillati</taxon>
        <taxon>Actinomycetota</taxon>
        <taxon>Actinomycetes</taxon>
        <taxon>Micrococcales</taxon>
        <taxon>Microbacteriaceae</taxon>
        <taxon>Microbacterium</taxon>
    </lineage>
</organism>
<feature type="region of interest" description="Disordered" evidence="1">
    <location>
        <begin position="33"/>
        <end position="59"/>
    </location>
</feature>
<name>A0ABP7GW08_9MICO</name>
<feature type="transmembrane region" description="Helical" evidence="2">
    <location>
        <begin position="344"/>
        <end position="368"/>
    </location>
</feature>
<dbReference type="EMBL" id="BAABAF010000009">
    <property type="protein sequence ID" value="GAA3774764.1"/>
    <property type="molecule type" value="Genomic_DNA"/>
</dbReference>
<keyword evidence="2" id="KW-1133">Transmembrane helix</keyword>
<comment type="caution">
    <text evidence="3">The sequence shown here is derived from an EMBL/GenBank/DDBJ whole genome shotgun (WGS) entry which is preliminary data.</text>
</comment>
<feature type="compositionally biased region" description="Basic and acidic residues" evidence="1">
    <location>
        <begin position="33"/>
        <end position="45"/>
    </location>
</feature>
<accession>A0ABP7GW08</accession>
<keyword evidence="2" id="KW-0472">Membrane</keyword>
<keyword evidence="4" id="KW-1185">Reference proteome</keyword>
<evidence type="ECO:0000256" key="1">
    <source>
        <dbReference type="SAM" id="MobiDB-lite"/>
    </source>
</evidence>
<evidence type="ECO:0000256" key="2">
    <source>
        <dbReference type="SAM" id="Phobius"/>
    </source>
</evidence>
<gene>
    <name evidence="3" type="ORF">GCM10022240_28180</name>
</gene>
<evidence type="ECO:0000313" key="3">
    <source>
        <dbReference type="EMBL" id="GAA3774764.1"/>
    </source>
</evidence>
<reference evidence="4" key="1">
    <citation type="journal article" date="2019" name="Int. J. Syst. Evol. Microbiol.">
        <title>The Global Catalogue of Microorganisms (GCM) 10K type strain sequencing project: providing services to taxonomists for standard genome sequencing and annotation.</title>
        <authorList>
            <consortium name="The Broad Institute Genomics Platform"/>
            <consortium name="The Broad Institute Genome Sequencing Center for Infectious Disease"/>
            <person name="Wu L."/>
            <person name="Ma J."/>
        </authorList>
    </citation>
    <scope>NUCLEOTIDE SEQUENCE [LARGE SCALE GENOMIC DNA]</scope>
    <source>
        <strain evidence="4">JCM 16950</strain>
    </source>
</reference>
<dbReference type="Proteomes" id="UP001500540">
    <property type="component" value="Unassembled WGS sequence"/>
</dbReference>